<dbReference type="WBParaSite" id="jg11565">
    <property type="protein sequence ID" value="jg11565"/>
    <property type="gene ID" value="jg11565"/>
</dbReference>
<dbReference type="AlphaFoldDB" id="A0A915CQM7"/>
<evidence type="ECO:0000313" key="3">
    <source>
        <dbReference type="WBParaSite" id="jg11565"/>
    </source>
</evidence>
<keyword evidence="2" id="KW-1185">Reference proteome</keyword>
<feature type="region of interest" description="Disordered" evidence="1">
    <location>
        <begin position="1"/>
        <end position="51"/>
    </location>
</feature>
<organism evidence="2 3">
    <name type="scientific">Ditylenchus dipsaci</name>
    <dbReference type="NCBI Taxonomy" id="166011"/>
    <lineage>
        <taxon>Eukaryota</taxon>
        <taxon>Metazoa</taxon>
        <taxon>Ecdysozoa</taxon>
        <taxon>Nematoda</taxon>
        <taxon>Chromadorea</taxon>
        <taxon>Rhabditida</taxon>
        <taxon>Tylenchina</taxon>
        <taxon>Tylenchomorpha</taxon>
        <taxon>Sphaerularioidea</taxon>
        <taxon>Anguinidae</taxon>
        <taxon>Anguininae</taxon>
        <taxon>Ditylenchus</taxon>
    </lineage>
</organism>
<dbReference type="PANTHER" id="PTHR21705">
    <property type="entry name" value="RAI16 PROTEIN-RELATED"/>
    <property type="match status" value="1"/>
</dbReference>
<dbReference type="Pfam" id="PF10257">
    <property type="entry name" value="RAI16-like"/>
    <property type="match status" value="2"/>
</dbReference>
<name>A0A915CQM7_9BILA</name>
<feature type="compositionally biased region" description="Polar residues" evidence="1">
    <location>
        <begin position="8"/>
        <end position="17"/>
    </location>
</feature>
<accession>A0A915CQM7</accession>
<dbReference type="PANTHER" id="PTHR21705:SF11">
    <property type="entry name" value="FHIP FAMILY PROTEIN CG3558"/>
    <property type="match status" value="1"/>
</dbReference>
<protein>
    <submittedName>
        <fullName evidence="3">Uncharacterized protein</fullName>
    </submittedName>
</protein>
<proteinExistence type="predicted"/>
<evidence type="ECO:0000313" key="2">
    <source>
        <dbReference type="Proteomes" id="UP000887574"/>
    </source>
</evidence>
<dbReference type="Proteomes" id="UP000887574">
    <property type="component" value="Unplaced"/>
</dbReference>
<dbReference type="InterPro" id="IPR019384">
    <property type="entry name" value="FHIP"/>
</dbReference>
<sequence>MRKLWASLSKSVGSSRSPEPPLSPTSQNGVVGDQELWRGPSPSSTSKTKWNPEFASDPAVWESQFLEHWEKLRKLISHPSNNVTKTFNEVRELLGELCNLLIMEINSQPEATIGQLLEHCFNQEIFCVSMTGLSNFLYTLCLCVRSCFSRLTKPILVPLLKLLQWCRKSAEERRFQLSNVDKYFVQLLNQICTRISDDLTLLDSSLTLISVLNLKCRIQPMGLCLSKRLLIPYMYSAEDIGQLARDALLLLMAVSHHLDFLAKHVSEISNFCLCLQEDCRAAFPNYLDVYSPPYKSPNMTIPQSPTVLQRGGSGGSSGHNQGNCSLFYDGFLLEVFKPAVLQADVEDLVSKVVYFHLCVETVTEPALIQALLKVLIVGETNVRDMNLLEIILSKMNTSEKLCRIVLSLLRTLLELRCEDLMWNCLIRFILPFIPLKPSSRRLYSKLQRAQF</sequence>
<reference evidence="3" key="1">
    <citation type="submission" date="2022-11" db="UniProtKB">
        <authorList>
            <consortium name="WormBaseParasite"/>
        </authorList>
    </citation>
    <scope>IDENTIFICATION</scope>
</reference>
<evidence type="ECO:0000256" key="1">
    <source>
        <dbReference type="SAM" id="MobiDB-lite"/>
    </source>
</evidence>